<protein>
    <submittedName>
        <fullName evidence="8">Uncharacterized protein</fullName>
    </submittedName>
</protein>
<keyword evidence="9" id="KW-1185">Reference proteome</keyword>
<evidence type="ECO:0000256" key="3">
    <source>
        <dbReference type="ARBA" id="ARBA00022692"/>
    </source>
</evidence>
<evidence type="ECO:0000313" key="8">
    <source>
        <dbReference type="EMBL" id="MQL83684.1"/>
    </source>
</evidence>
<feature type="transmembrane region" description="Helical" evidence="7">
    <location>
        <begin position="148"/>
        <end position="171"/>
    </location>
</feature>
<evidence type="ECO:0000256" key="4">
    <source>
        <dbReference type="ARBA" id="ARBA00022989"/>
    </source>
</evidence>
<comment type="similarity">
    <text evidence="2">Belongs to the UPF0496 family.</text>
</comment>
<feature type="region of interest" description="Disordered" evidence="6">
    <location>
        <begin position="312"/>
        <end position="360"/>
    </location>
</feature>
<dbReference type="GO" id="GO:0016020">
    <property type="term" value="C:membrane"/>
    <property type="evidence" value="ECO:0007669"/>
    <property type="project" value="UniProtKB-SubCell"/>
</dbReference>
<reference evidence="8" key="1">
    <citation type="submission" date="2017-07" db="EMBL/GenBank/DDBJ databases">
        <title>Taro Niue Genome Assembly and Annotation.</title>
        <authorList>
            <person name="Atibalentja N."/>
            <person name="Keating K."/>
            <person name="Fields C.J."/>
        </authorList>
    </citation>
    <scope>NUCLEOTIDE SEQUENCE</scope>
    <source>
        <strain evidence="8">Niue_2</strain>
        <tissue evidence="8">Leaf</tissue>
    </source>
</reference>
<dbReference type="OrthoDB" id="776561at2759"/>
<keyword evidence="3 7" id="KW-0812">Transmembrane</keyword>
<evidence type="ECO:0000313" key="9">
    <source>
        <dbReference type="Proteomes" id="UP000652761"/>
    </source>
</evidence>
<dbReference type="Proteomes" id="UP000652761">
    <property type="component" value="Unassembled WGS sequence"/>
</dbReference>
<organism evidence="8 9">
    <name type="scientific">Colocasia esculenta</name>
    <name type="common">Wild taro</name>
    <name type="synonym">Arum esculentum</name>
    <dbReference type="NCBI Taxonomy" id="4460"/>
    <lineage>
        <taxon>Eukaryota</taxon>
        <taxon>Viridiplantae</taxon>
        <taxon>Streptophyta</taxon>
        <taxon>Embryophyta</taxon>
        <taxon>Tracheophyta</taxon>
        <taxon>Spermatophyta</taxon>
        <taxon>Magnoliopsida</taxon>
        <taxon>Liliopsida</taxon>
        <taxon>Araceae</taxon>
        <taxon>Aroideae</taxon>
        <taxon>Colocasieae</taxon>
        <taxon>Colocasia</taxon>
    </lineage>
</organism>
<accession>A0A843UPE2</accession>
<evidence type="ECO:0000256" key="2">
    <source>
        <dbReference type="ARBA" id="ARBA00009074"/>
    </source>
</evidence>
<dbReference type="AlphaFoldDB" id="A0A843UPE2"/>
<gene>
    <name evidence="8" type="ORF">Taro_016181</name>
</gene>
<feature type="transmembrane region" description="Helical" evidence="7">
    <location>
        <begin position="192"/>
        <end position="209"/>
    </location>
</feature>
<dbReference type="EMBL" id="NMUH01000711">
    <property type="protein sequence ID" value="MQL83684.1"/>
    <property type="molecule type" value="Genomic_DNA"/>
</dbReference>
<sequence length="370" mass="40925">MPTAACTATLTWTKALCTKSYICRCLEQDPPPPPTKNYHHHSEVAATKNLVEDLGAAKRLHCKQHHCSCHPHTHGLAAVGLIHAVRAHFLDYFNATLQACTICGSVLHSIEQLRHARQILQRLILGTAAAYNIDCIVLPAYVELEKLLSSLATSQFCGILDVYASLIQRLVLARNKVFRRARLSRLAKRTSAVTLMVACGAPATVVLVVRAHAVGFLVVALALGVSLGWPVLCVVQEEEEGDGQMVARLHDEVEHWKEVVRLFLRSGEGWVLQEYNRPAVETSVLAQEIAELRGQLQQLMGVFQGLQTQLARQPAPTVPPPPPHQSSKRSRPDDDRRCRRHAKNVARSRPANQVPPIAPPYARMMGWVTP</sequence>
<keyword evidence="4 7" id="KW-1133">Transmembrane helix</keyword>
<comment type="caution">
    <text evidence="8">The sequence shown here is derived from an EMBL/GenBank/DDBJ whole genome shotgun (WGS) entry which is preliminary data.</text>
</comment>
<feature type="transmembrane region" description="Helical" evidence="7">
    <location>
        <begin position="215"/>
        <end position="235"/>
    </location>
</feature>
<evidence type="ECO:0000256" key="7">
    <source>
        <dbReference type="SAM" id="Phobius"/>
    </source>
</evidence>
<evidence type="ECO:0000256" key="1">
    <source>
        <dbReference type="ARBA" id="ARBA00004370"/>
    </source>
</evidence>
<dbReference type="PANTHER" id="PTHR31113">
    <property type="entry name" value="UPF0496 PROTEIN 3-RELATED"/>
    <property type="match status" value="1"/>
</dbReference>
<keyword evidence="5 7" id="KW-0472">Membrane</keyword>
<dbReference type="PANTHER" id="PTHR31113:SF20">
    <property type="entry name" value="UPF0496 PROTEIN 2-RELATED"/>
    <property type="match status" value="1"/>
</dbReference>
<dbReference type="InterPro" id="IPR007749">
    <property type="entry name" value="DUF677"/>
</dbReference>
<comment type="subcellular location">
    <subcellularLocation>
        <location evidence="1">Membrane</location>
    </subcellularLocation>
</comment>
<evidence type="ECO:0000256" key="6">
    <source>
        <dbReference type="SAM" id="MobiDB-lite"/>
    </source>
</evidence>
<proteinExistence type="inferred from homology"/>
<name>A0A843UPE2_COLES</name>
<feature type="transmembrane region" description="Helical" evidence="7">
    <location>
        <begin position="123"/>
        <end position="142"/>
    </location>
</feature>
<evidence type="ECO:0000256" key="5">
    <source>
        <dbReference type="ARBA" id="ARBA00023136"/>
    </source>
</evidence>